<organism evidence="6 7">
    <name type="scientific">Planococcus glaciei</name>
    <dbReference type="NCBI Taxonomy" id="459472"/>
    <lineage>
        <taxon>Bacteria</taxon>
        <taxon>Bacillati</taxon>
        <taxon>Bacillota</taxon>
        <taxon>Bacilli</taxon>
        <taxon>Bacillales</taxon>
        <taxon>Caryophanaceae</taxon>
        <taxon>Planococcus</taxon>
    </lineage>
</organism>
<dbReference type="EMBL" id="CP051177">
    <property type="protein sequence ID" value="QKX49457.1"/>
    <property type="molecule type" value="Genomic_DNA"/>
</dbReference>
<dbReference type="PANTHER" id="PTHR22916:SF51">
    <property type="entry name" value="GLYCOSYLTRANSFERASE EPSH-RELATED"/>
    <property type="match status" value="1"/>
</dbReference>
<gene>
    <name evidence="6" type="ORF">HF394_02050</name>
</gene>
<keyword evidence="3 6" id="KW-0808">Transferase</keyword>
<keyword evidence="2" id="KW-0328">Glycosyltransferase</keyword>
<dbReference type="CDD" id="cd00761">
    <property type="entry name" value="Glyco_tranf_GTA_type"/>
    <property type="match status" value="1"/>
</dbReference>
<feature type="coiled-coil region" evidence="4">
    <location>
        <begin position="219"/>
        <end position="246"/>
    </location>
</feature>
<keyword evidence="7" id="KW-1185">Reference proteome</keyword>
<feature type="domain" description="Glycosyltransferase 2-like" evidence="5">
    <location>
        <begin position="6"/>
        <end position="134"/>
    </location>
</feature>
<dbReference type="InterPro" id="IPR029044">
    <property type="entry name" value="Nucleotide-diphossugar_trans"/>
</dbReference>
<dbReference type="Proteomes" id="UP000509222">
    <property type="component" value="Chromosome"/>
</dbReference>
<evidence type="ECO:0000256" key="3">
    <source>
        <dbReference type="ARBA" id="ARBA00022679"/>
    </source>
</evidence>
<evidence type="ECO:0000313" key="6">
    <source>
        <dbReference type="EMBL" id="QKX49457.1"/>
    </source>
</evidence>
<dbReference type="Gene3D" id="3.90.550.10">
    <property type="entry name" value="Spore Coat Polysaccharide Biosynthesis Protein SpsA, Chain A"/>
    <property type="match status" value="1"/>
</dbReference>
<dbReference type="Pfam" id="PF00535">
    <property type="entry name" value="Glycos_transf_2"/>
    <property type="match status" value="1"/>
</dbReference>
<dbReference type="SUPFAM" id="SSF53448">
    <property type="entry name" value="Nucleotide-diphospho-sugar transferases"/>
    <property type="match status" value="1"/>
</dbReference>
<accession>A0A7H8Q682</accession>
<reference evidence="7" key="2">
    <citation type="submission" date="2020-06" db="EMBL/GenBank/DDBJ databases">
        <title>Isolation of Planomicrobium glaciei.</title>
        <authorList>
            <person name="Malisova L."/>
            <person name="Safrankova R."/>
            <person name="Jakubu V."/>
            <person name="Spanelova P."/>
        </authorList>
    </citation>
    <scope>NUCLEOTIDE SEQUENCE [LARGE SCALE GENOMIC DNA]</scope>
    <source>
        <strain evidence="7">NRL-ATB46093</strain>
    </source>
</reference>
<keyword evidence="4" id="KW-0175">Coiled coil</keyword>
<evidence type="ECO:0000256" key="4">
    <source>
        <dbReference type="SAM" id="Coils"/>
    </source>
</evidence>
<sequence length="516" mass="59005">MKELISIVIPVYNALPYLEECLASATSQSYSNLEIIVINDGSTDASEGVARKFAEADKRIKLHSQENQGLGYTRNRGIRISSGNYIFFLDADDAIPKNAISSLATAIARNDADYAVGKVVRFNESRMYVPIRHLEFNLYQQAGLVTLEEKPELLQDSIACNKLWKKSLLVDHGLAFKEGKYYEDLALTMKGAVLAKKIQVVNDVVYHWRVRDDEDKPSITQQQMKLENTSHRLEALAENRQWLQESRIAKEIIEEHDLKSLLDVLRLHVIKYALIAQEDKKQWEQQILSFLRSIPPEIAQKLPGKEQTMYNLLMEGNMEDLYLFTEMLMYAEKTATVAQEEHRFLLQGRTRKYDVTPYFKPVMVVEGIGRQGTQWRLEGQLTVPKASFLPEGNFYTVNRTTGQEKVLAPLQIKQAKANACYPFEELTFAALLDSVPLLATKEEGVYDFYYRLEAYPQTTPARIRVLPGAMQTKQDAKAGSFNLSLYRTNYGNLSMKLHKKQLKDLVAAKLRPFLNR</sequence>
<dbReference type="AlphaFoldDB" id="A0A7H8Q682"/>
<name>A0A7H8Q682_9BACL</name>
<evidence type="ECO:0000313" key="7">
    <source>
        <dbReference type="Proteomes" id="UP000509222"/>
    </source>
</evidence>
<dbReference type="InterPro" id="IPR001173">
    <property type="entry name" value="Glyco_trans_2-like"/>
</dbReference>
<evidence type="ECO:0000256" key="1">
    <source>
        <dbReference type="ARBA" id="ARBA00006739"/>
    </source>
</evidence>
<protein>
    <submittedName>
        <fullName evidence="6">Glycosyltransferase family 2 protein</fullName>
    </submittedName>
</protein>
<proteinExistence type="inferred from homology"/>
<comment type="similarity">
    <text evidence="1">Belongs to the glycosyltransferase 2 family.</text>
</comment>
<dbReference type="PANTHER" id="PTHR22916">
    <property type="entry name" value="GLYCOSYLTRANSFERASE"/>
    <property type="match status" value="1"/>
</dbReference>
<evidence type="ECO:0000259" key="5">
    <source>
        <dbReference type="Pfam" id="PF00535"/>
    </source>
</evidence>
<dbReference type="GO" id="GO:0016757">
    <property type="term" value="F:glycosyltransferase activity"/>
    <property type="evidence" value="ECO:0007669"/>
    <property type="project" value="UniProtKB-KW"/>
</dbReference>
<reference evidence="6 7" key="1">
    <citation type="submission" date="2020-04" db="EMBL/GenBank/DDBJ databases">
        <authorList>
            <person name="Pajer P."/>
            <person name="Broz P."/>
        </authorList>
    </citation>
    <scope>NUCLEOTIDE SEQUENCE [LARGE SCALE GENOMIC DNA]</scope>
    <source>
        <strain evidence="7">NRL-ATB46093</strain>
    </source>
</reference>
<evidence type="ECO:0000256" key="2">
    <source>
        <dbReference type="ARBA" id="ARBA00022676"/>
    </source>
</evidence>
<dbReference type="RefSeq" id="WP_176293968.1">
    <property type="nucleotide sequence ID" value="NZ_CP051177.1"/>
</dbReference>